<evidence type="ECO:0000256" key="1">
    <source>
        <dbReference type="SAM" id="MobiDB-lite"/>
    </source>
</evidence>
<comment type="caution">
    <text evidence="2">The sequence shown here is derived from an EMBL/GenBank/DDBJ whole genome shotgun (WGS) entry which is preliminary data.</text>
</comment>
<feature type="compositionally biased region" description="Low complexity" evidence="1">
    <location>
        <begin position="26"/>
        <end position="50"/>
    </location>
</feature>
<proteinExistence type="predicted"/>
<keyword evidence="3" id="KW-1185">Reference proteome</keyword>
<protein>
    <submittedName>
        <fullName evidence="2">Uncharacterized protein</fullName>
    </submittedName>
</protein>
<feature type="region of interest" description="Disordered" evidence="1">
    <location>
        <begin position="1"/>
        <end position="50"/>
    </location>
</feature>
<gene>
    <name evidence="2" type="ORF">ACFFX0_01975</name>
</gene>
<reference evidence="2 3" key="1">
    <citation type="submission" date="2024-09" db="EMBL/GenBank/DDBJ databases">
        <authorList>
            <person name="Sun Q."/>
            <person name="Mori K."/>
        </authorList>
    </citation>
    <scope>NUCLEOTIDE SEQUENCE [LARGE SCALE GENOMIC DNA]</scope>
    <source>
        <strain evidence="2 3">CCM 7609</strain>
    </source>
</reference>
<dbReference type="EMBL" id="JBHMFI010000001">
    <property type="protein sequence ID" value="MFB9070027.1"/>
    <property type="molecule type" value="Genomic_DNA"/>
</dbReference>
<accession>A0ABV5FTK9</accession>
<dbReference type="Proteomes" id="UP001589575">
    <property type="component" value="Unassembled WGS sequence"/>
</dbReference>
<organism evidence="2 3">
    <name type="scientific">Citricoccus parietis</name>
    <dbReference type="NCBI Taxonomy" id="592307"/>
    <lineage>
        <taxon>Bacteria</taxon>
        <taxon>Bacillati</taxon>
        <taxon>Actinomycetota</taxon>
        <taxon>Actinomycetes</taxon>
        <taxon>Micrococcales</taxon>
        <taxon>Micrococcaceae</taxon>
        <taxon>Citricoccus</taxon>
    </lineage>
</organism>
<sequence>MPGLINHRTADGVPHARHRSGRAPRARPAGRPGPGSRRTGRPGSTRSAGR</sequence>
<feature type="compositionally biased region" description="Basic residues" evidence="1">
    <location>
        <begin position="15"/>
        <end position="25"/>
    </location>
</feature>
<name>A0ABV5FTK9_9MICC</name>
<evidence type="ECO:0000313" key="3">
    <source>
        <dbReference type="Proteomes" id="UP001589575"/>
    </source>
</evidence>
<evidence type="ECO:0000313" key="2">
    <source>
        <dbReference type="EMBL" id="MFB9070027.1"/>
    </source>
</evidence>